<dbReference type="HOGENOM" id="CLU_567181_0_0_10"/>
<evidence type="ECO:0008006" key="5">
    <source>
        <dbReference type="Google" id="ProtNLM"/>
    </source>
</evidence>
<sequence>MKKSGNNEGVSSSRREFIKKSSIAFAGLFTIPYLKPSGIFAYDLNKKFNLSTVAITNTLNTPADNYEYDDVNGGVKQKMEYLFDQIGGISDLFGTDKKVVIKINLTGGSGSAANDKLKDATIEEAMWSHSTVVRAAAELIIDSGVSPNNIIIVESLGSYDSFDNPVYDGYTSIAKDLGCQLTDISKGNFVDVPTGDDYFNFPSFRMHELLVNNDVYVSIGKLKQHAEAGITCAIKNQVGSVPQVNYTTQQIQYRRQAIHSPTNGSSAKFLPRSICDLYAARPVDLSIGDGIKNAIGGEGVWNPSFAPSASHVLFAGKDPVATDTIAAHLMGLDPEAEKLKLPAKNSYGDRECDNYLDLLYKKGIGTNRLSEINIVGDGKDLITSVDQNKNPEKPSDFKLCANYPNPFNPSTMIVFYLPASEYIRLKVYDITGREVETIMEGEAPAGEHRLQWNATGLASGVYICRLESGNFSQSIKMLYQK</sequence>
<dbReference type="eggNOG" id="COG2006">
    <property type="taxonomic scope" value="Bacteria"/>
</dbReference>
<dbReference type="STRING" id="1191523.MROS_2082"/>
<gene>
    <name evidence="3" type="ordered locus">MROS_2082</name>
</gene>
<keyword evidence="4" id="KW-1185">Reference proteome</keyword>
<feature type="domain" description="DUF362" evidence="1">
    <location>
        <begin position="99"/>
        <end position="327"/>
    </location>
</feature>
<proteinExistence type="predicted"/>
<dbReference type="Pfam" id="PF18962">
    <property type="entry name" value="Por_Secre_tail"/>
    <property type="match status" value="1"/>
</dbReference>
<reference evidence="3 4" key="1">
    <citation type="journal article" date="2013" name="PLoS ONE">
        <title>Genomic analysis of Melioribacter roseus, facultatively anaerobic organotrophic bacterium representing a novel deep lineage within Bacteriodetes/Chlorobi group.</title>
        <authorList>
            <person name="Kadnikov V.V."/>
            <person name="Mardanov A.V."/>
            <person name="Podosokorskaya O.A."/>
            <person name="Gavrilov S.N."/>
            <person name="Kublanov I.V."/>
            <person name="Beletsky A.V."/>
            <person name="Bonch-Osmolovskaya E.A."/>
            <person name="Ravin N.V."/>
        </authorList>
    </citation>
    <scope>NUCLEOTIDE SEQUENCE [LARGE SCALE GENOMIC DNA]</scope>
    <source>
        <strain evidence="4">JCM 17771 / P3M-2</strain>
    </source>
</reference>
<feature type="domain" description="Secretion system C-terminal sorting" evidence="2">
    <location>
        <begin position="403"/>
        <end position="474"/>
    </location>
</feature>
<dbReference type="NCBIfam" id="TIGR04183">
    <property type="entry name" value="Por_Secre_tail"/>
    <property type="match status" value="1"/>
</dbReference>
<protein>
    <recommendedName>
        <fullName evidence="5">DUF362 domain-containing protein</fullName>
    </recommendedName>
</protein>
<evidence type="ECO:0000259" key="2">
    <source>
        <dbReference type="Pfam" id="PF18962"/>
    </source>
</evidence>
<dbReference type="Pfam" id="PF04015">
    <property type="entry name" value="DUF362"/>
    <property type="match status" value="1"/>
</dbReference>
<accession>I6YXL2</accession>
<organism evidence="3 4">
    <name type="scientific">Melioribacter roseus (strain DSM 23840 / JCM 17771 / VKM B-2668 / P3M-2)</name>
    <dbReference type="NCBI Taxonomy" id="1191523"/>
    <lineage>
        <taxon>Bacteria</taxon>
        <taxon>Pseudomonadati</taxon>
        <taxon>Ignavibacteriota</taxon>
        <taxon>Ignavibacteria</taxon>
        <taxon>Ignavibacteriales</taxon>
        <taxon>Melioribacteraceae</taxon>
        <taxon>Melioribacter</taxon>
    </lineage>
</organism>
<dbReference type="RefSeq" id="WP_014856744.1">
    <property type="nucleotide sequence ID" value="NC_018178.1"/>
</dbReference>
<dbReference type="Gene3D" id="2.60.40.4070">
    <property type="match status" value="1"/>
</dbReference>
<dbReference type="OrthoDB" id="9800887at2"/>
<name>I6YXL2_MELRP</name>
<dbReference type="InterPro" id="IPR026444">
    <property type="entry name" value="Secre_tail"/>
</dbReference>
<dbReference type="AlphaFoldDB" id="I6YXL2"/>
<evidence type="ECO:0000313" key="3">
    <source>
        <dbReference type="EMBL" id="AFN75312.1"/>
    </source>
</evidence>
<dbReference type="KEGG" id="mro:MROS_2082"/>
<dbReference type="PATRIC" id="fig|1191523.3.peg.2202"/>
<evidence type="ECO:0000313" key="4">
    <source>
        <dbReference type="Proteomes" id="UP000009011"/>
    </source>
</evidence>
<dbReference type="EMBL" id="CP003557">
    <property type="protein sequence ID" value="AFN75312.1"/>
    <property type="molecule type" value="Genomic_DNA"/>
</dbReference>
<evidence type="ECO:0000259" key="1">
    <source>
        <dbReference type="Pfam" id="PF04015"/>
    </source>
</evidence>
<dbReference type="Proteomes" id="UP000009011">
    <property type="component" value="Chromosome"/>
</dbReference>
<dbReference type="InterPro" id="IPR007160">
    <property type="entry name" value="DUF362"/>
</dbReference>